<keyword evidence="1" id="KW-0812">Transmembrane</keyword>
<dbReference type="SUPFAM" id="SSF48371">
    <property type="entry name" value="ARM repeat"/>
    <property type="match status" value="1"/>
</dbReference>
<dbReference type="Gene3D" id="1.25.10.10">
    <property type="entry name" value="Leucine-rich Repeat Variant"/>
    <property type="match status" value="1"/>
</dbReference>
<protein>
    <submittedName>
        <fullName evidence="2">HEAT repeat domain-containing protein</fullName>
    </submittedName>
</protein>
<dbReference type="Proteomes" id="UP001304300">
    <property type="component" value="Chromosome"/>
</dbReference>
<keyword evidence="1" id="KW-1133">Transmembrane helix</keyword>
<evidence type="ECO:0000256" key="1">
    <source>
        <dbReference type="SAM" id="Phobius"/>
    </source>
</evidence>
<organism evidence="2 3">
    <name type="scientific">Rubellicoccus peritrichatus</name>
    <dbReference type="NCBI Taxonomy" id="3080537"/>
    <lineage>
        <taxon>Bacteria</taxon>
        <taxon>Pseudomonadati</taxon>
        <taxon>Verrucomicrobiota</taxon>
        <taxon>Opitutia</taxon>
        <taxon>Puniceicoccales</taxon>
        <taxon>Cerasicoccaceae</taxon>
        <taxon>Rubellicoccus</taxon>
    </lineage>
</organism>
<name>A0AAQ3L9J1_9BACT</name>
<gene>
    <name evidence="2" type="ORF">RZN69_12025</name>
</gene>
<keyword evidence="1" id="KW-0472">Membrane</keyword>
<dbReference type="RefSeq" id="WP_317831203.1">
    <property type="nucleotide sequence ID" value="NZ_CP136920.1"/>
</dbReference>
<evidence type="ECO:0000313" key="3">
    <source>
        <dbReference type="Proteomes" id="UP001304300"/>
    </source>
</evidence>
<proteinExistence type="predicted"/>
<feature type="transmembrane region" description="Helical" evidence="1">
    <location>
        <begin position="20"/>
        <end position="40"/>
    </location>
</feature>
<dbReference type="InterPro" id="IPR016024">
    <property type="entry name" value="ARM-type_fold"/>
</dbReference>
<dbReference type="KEGG" id="puo:RZN69_12025"/>
<evidence type="ECO:0000313" key="2">
    <source>
        <dbReference type="EMBL" id="WOO39343.1"/>
    </source>
</evidence>
<dbReference type="InterPro" id="IPR011989">
    <property type="entry name" value="ARM-like"/>
</dbReference>
<dbReference type="Pfam" id="PF13646">
    <property type="entry name" value="HEAT_2"/>
    <property type="match status" value="1"/>
</dbReference>
<reference evidence="2 3" key="1">
    <citation type="submission" date="2023-10" db="EMBL/GenBank/DDBJ databases">
        <title>Rubellicoccus peritrichatus gen. nov., sp. nov., isolated from an algae of coral reef tank.</title>
        <authorList>
            <person name="Luo J."/>
        </authorList>
    </citation>
    <scope>NUCLEOTIDE SEQUENCE [LARGE SCALE GENOMIC DNA]</scope>
    <source>
        <strain evidence="2 3">CR14</strain>
    </source>
</reference>
<dbReference type="AlphaFoldDB" id="A0AAQ3L9J1"/>
<sequence length="347" mass="38540">MKAGKMKVKPHQHKNTVSRLLIFGGPLLAFFVFVLVILFFPQEKNQGPEFDESSEQAQHYEKVIKPTAGEVRSPVLKSEDRAESISLGKFEGDIVARPTIAQVQTFEQKLAAIRALGYTLSPEEIDAVFDLLNTSYRPELGVTAMQWDSLKNEALNQLTKQVEFPEDIYEQLAAVWSNRQLSDPSREYAVQFYVLFLERAIREKSFTEDDLQFISTTLTNSKLQGTALLGLGHLVDDFPGLLESVELNQAAREVISGRTSPRVRSAAIQTLIRIGDASELTQIADIAVNSRDTVERLSAIAALGELGGDNEIQTIIQIQNSDAPLFANAAQVARNKIFSRLDANQAF</sequence>
<keyword evidence="3" id="KW-1185">Reference proteome</keyword>
<dbReference type="EMBL" id="CP136920">
    <property type="protein sequence ID" value="WOO39343.1"/>
    <property type="molecule type" value="Genomic_DNA"/>
</dbReference>
<accession>A0AAQ3L9J1</accession>